<feature type="transmembrane region" description="Helical" evidence="2">
    <location>
        <begin position="351"/>
        <end position="375"/>
    </location>
</feature>
<feature type="transmembrane region" description="Helical" evidence="2">
    <location>
        <begin position="309"/>
        <end position="331"/>
    </location>
</feature>
<keyword evidence="2" id="KW-1133">Transmembrane helix</keyword>
<feature type="domain" description="DUF6535" evidence="3">
    <location>
        <begin position="182"/>
        <end position="334"/>
    </location>
</feature>
<keyword evidence="2" id="KW-0472">Membrane</keyword>
<feature type="region of interest" description="Disordered" evidence="1">
    <location>
        <begin position="794"/>
        <end position="895"/>
    </location>
</feature>
<evidence type="ECO:0000259" key="3">
    <source>
        <dbReference type="Pfam" id="PF20153"/>
    </source>
</evidence>
<reference evidence="4 5" key="1">
    <citation type="journal article" date="2016" name="Mol. Biol. Evol.">
        <title>Comparative Genomics of Early-Diverging Mushroom-Forming Fungi Provides Insights into the Origins of Lignocellulose Decay Capabilities.</title>
        <authorList>
            <person name="Nagy L.G."/>
            <person name="Riley R."/>
            <person name="Tritt A."/>
            <person name="Adam C."/>
            <person name="Daum C."/>
            <person name="Floudas D."/>
            <person name="Sun H."/>
            <person name="Yadav J.S."/>
            <person name="Pangilinan J."/>
            <person name="Larsson K.H."/>
            <person name="Matsuura K."/>
            <person name="Barry K."/>
            <person name="Labutti K."/>
            <person name="Kuo R."/>
            <person name="Ohm R.A."/>
            <person name="Bhattacharya S.S."/>
            <person name="Shirouzu T."/>
            <person name="Yoshinaga Y."/>
            <person name="Martin F.M."/>
            <person name="Grigoriev I.V."/>
            <person name="Hibbett D.S."/>
        </authorList>
    </citation>
    <scope>NUCLEOTIDE SEQUENCE [LARGE SCALE GENOMIC DNA]</scope>
    <source>
        <strain evidence="4 5">HHB9708</strain>
    </source>
</reference>
<feature type="compositionally biased region" description="Polar residues" evidence="1">
    <location>
        <begin position="794"/>
        <end position="819"/>
    </location>
</feature>
<sequence>MPPLHSAAEYFPLSDETRDREFRNPVPAFTSTPALDVHDTPLFHQLIGIIQEQNVTAKEQREILKGVKRVMERLEETLSVRSMARGNNRDHVETSSEDTDDDRDSLRSWEYNGSTRYAPRNQMGAAGQQKSAVVDSVKDTLVSIKDTLLEHGKKFDILTRDAIKDDQPYEQKAIDDESTCTALFEMAMSKTKEEVDRWIQRMDNSLVFIALFSAVLTAFVVPATQNLFPTTNNTQTDPTSAPPLPDISAQDVCILYYLALILAILDAVLSVLGRQWMSKLRSIPEGSTYKARLLRHLERERLAKRWLRYLVEGLHILLLWSIGLFMTGLLYQIFNLSGSFDQNAPRIKAAWAVGVILSLVIVVVMLGATIHALVYAASPFGGTFSKLLLGLMKMMSAMFESCVRWSNRSCITPWLRKRINCLPSERLLLMLGWGILFPLWCASLLIDQRRAKMEVDDKSIMILVYFELIAEASDPQLIERAIASFSYKEWFEDGKGDVAQLEKTYNRLTATDTSVRVRETIRARAMQFTPFGFGNNLGMVGDGMAKDLVQNFHHFQAYPRDFRDEILLALGKDANADLRPLAALPFEECIARVLCSYNHKGKLGDRTSIFDFAQRHCHDLLREGKEDDVTWILSHVDRLDLIKSFIQNPHAITYSLVKFIVKDGRHELLREINEFVKEVDQSRLGPQSLSQVFCILAYPPPTDIDLSPLIVYISRHPHYKTWSTTSSTIIGYLTSLGVSRISESAAVRRFLQRCVDTEVRDEDGHRCFNSDGTRAHARDLLAELDRLSSPATGAIASTSKQPASASRSASHTSPPNDASQPDRPLISPAHSLSPAPEDINADPATFANSDSDIPMLTLTPPPHMIASSESESDPPFPSDSRAVFAQSPALENARK</sequence>
<protein>
    <recommendedName>
        <fullName evidence="3">DUF6535 domain-containing protein</fullName>
    </recommendedName>
</protein>
<dbReference type="InterPro" id="IPR045338">
    <property type="entry name" value="DUF6535"/>
</dbReference>
<dbReference type="Pfam" id="PF20153">
    <property type="entry name" value="DUF6535"/>
    <property type="match status" value="1"/>
</dbReference>
<accession>A0A164PQT2</accession>
<dbReference type="STRING" id="1314777.A0A164PQT2"/>
<name>A0A164PQT2_9AGAM</name>
<proteinExistence type="predicted"/>
<evidence type="ECO:0000313" key="4">
    <source>
        <dbReference type="EMBL" id="KZS88953.1"/>
    </source>
</evidence>
<dbReference type="Proteomes" id="UP000076722">
    <property type="component" value="Unassembled WGS sequence"/>
</dbReference>
<feature type="transmembrane region" description="Helical" evidence="2">
    <location>
        <begin position="427"/>
        <end position="446"/>
    </location>
</feature>
<evidence type="ECO:0000256" key="1">
    <source>
        <dbReference type="SAM" id="MobiDB-lite"/>
    </source>
</evidence>
<keyword evidence="2" id="KW-0812">Transmembrane</keyword>
<organism evidence="4 5">
    <name type="scientific">Sistotremastrum niveocremeum HHB9708</name>
    <dbReference type="NCBI Taxonomy" id="1314777"/>
    <lineage>
        <taxon>Eukaryota</taxon>
        <taxon>Fungi</taxon>
        <taxon>Dikarya</taxon>
        <taxon>Basidiomycota</taxon>
        <taxon>Agaricomycotina</taxon>
        <taxon>Agaricomycetes</taxon>
        <taxon>Sistotremastrales</taxon>
        <taxon>Sistotremastraceae</taxon>
        <taxon>Sertulicium</taxon>
        <taxon>Sertulicium niveocremeum</taxon>
    </lineage>
</organism>
<dbReference type="EMBL" id="KV419431">
    <property type="protein sequence ID" value="KZS88953.1"/>
    <property type="molecule type" value="Genomic_DNA"/>
</dbReference>
<evidence type="ECO:0000256" key="2">
    <source>
        <dbReference type="SAM" id="Phobius"/>
    </source>
</evidence>
<dbReference type="OrthoDB" id="3219854at2759"/>
<feature type="region of interest" description="Disordered" evidence="1">
    <location>
        <begin position="81"/>
        <end position="106"/>
    </location>
</feature>
<evidence type="ECO:0000313" key="5">
    <source>
        <dbReference type="Proteomes" id="UP000076722"/>
    </source>
</evidence>
<feature type="transmembrane region" description="Helical" evidence="2">
    <location>
        <begin position="254"/>
        <end position="272"/>
    </location>
</feature>
<feature type="transmembrane region" description="Helical" evidence="2">
    <location>
        <begin position="206"/>
        <end position="224"/>
    </location>
</feature>
<gene>
    <name evidence="4" type="ORF">SISNIDRAFT_489610</name>
</gene>
<dbReference type="AlphaFoldDB" id="A0A164PQT2"/>
<keyword evidence="5" id="KW-1185">Reference proteome</keyword>